<evidence type="ECO:0000259" key="4">
    <source>
        <dbReference type="PROSITE" id="PS50268"/>
    </source>
</evidence>
<evidence type="ECO:0000313" key="5">
    <source>
        <dbReference type="Proteomes" id="UP000694865"/>
    </source>
</evidence>
<dbReference type="RefSeq" id="XP_006823479.1">
    <property type="nucleotide sequence ID" value="XM_006823416.1"/>
</dbReference>
<dbReference type="PANTHER" id="PTHR24026">
    <property type="entry name" value="FAT ATYPICAL CADHERIN-RELATED"/>
    <property type="match status" value="1"/>
</dbReference>
<dbReference type="GeneID" id="102807708"/>
<dbReference type="InterPro" id="IPR002126">
    <property type="entry name" value="Cadherin-like_dom"/>
</dbReference>
<dbReference type="CDD" id="cd11304">
    <property type="entry name" value="Cadherin_repeat"/>
    <property type="match status" value="3"/>
</dbReference>
<feature type="non-terminal residue" evidence="6">
    <location>
        <position position="1210"/>
    </location>
</feature>
<feature type="domain" description="Cadherin" evidence="4">
    <location>
        <begin position="727"/>
        <end position="835"/>
    </location>
</feature>
<evidence type="ECO:0000256" key="3">
    <source>
        <dbReference type="PROSITE-ProRule" id="PRU00043"/>
    </source>
</evidence>
<reference evidence="6" key="1">
    <citation type="submission" date="2025-08" db="UniProtKB">
        <authorList>
            <consortium name="RefSeq"/>
        </authorList>
    </citation>
    <scope>IDENTIFICATION</scope>
    <source>
        <tissue evidence="6">Testes</tissue>
    </source>
</reference>
<keyword evidence="5" id="KW-1185">Reference proteome</keyword>
<keyword evidence="3" id="KW-0106">Calcium</keyword>
<dbReference type="SMART" id="SM00112">
    <property type="entry name" value="CA"/>
    <property type="match status" value="3"/>
</dbReference>
<dbReference type="Proteomes" id="UP000694865">
    <property type="component" value="Unplaced"/>
</dbReference>
<keyword evidence="2" id="KW-0472">Membrane</keyword>
<keyword evidence="2" id="KW-1133">Transmembrane helix</keyword>
<dbReference type="InterPro" id="IPR015919">
    <property type="entry name" value="Cadherin-like_sf"/>
</dbReference>
<dbReference type="PANTHER" id="PTHR24026:SF126">
    <property type="entry name" value="PROTOCADHERIN FAT 4"/>
    <property type="match status" value="1"/>
</dbReference>
<accession>A0ABM0MTY8</accession>
<dbReference type="SUPFAM" id="SSF49313">
    <property type="entry name" value="Cadherin-like"/>
    <property type="match status" value="3"/>
</dbReference>
<evidence type="ECO:0000256" key="1">
    <source>
        <dbReference type="ARBA" id="ARBA00022692"/>
    </source>
</evidence>
<feature type="domain" description="Cadherin" evidence="4">
    <location>
        <begin position="1051"/>
        <end position="1159"/>
    </location>
</feature>
<feature type="domain" description="Cadherin" evidence="4">
    <location>
        <begin position="403"/>
        <end position="511"/>
    </location>
</feature>
<gene>
    <name evidence="6" type="primary">LOC102807708</name>
</gene>
<name>A0ABM0MTY8_SACKO</name>
<dbReference type="Gene3D" id="2.60.40.60">
    <property type="entry name" value="Cadherins"/>
    <property type="match status" value="4"/>
</dbReference>
<protein>
    <submittedName>
        <fullName evidence="6">Mucin-22-like</fullName>
    </submittedName>
</protein>
<keyword evidence="1" id="KW-0812">Transmembrane</keyword>
<sequence>MVGSTNPDFETHGANTYTVDMQCKQTTGVDGSSVSVDITFTDEVELCTMSWSGGPFSVAENTATGTEIIAASSLTSTFPETADTPAFSITSVSPGATTLFDIDPSTGAVCNKSMSNFVNRHYLYAFPLFKKLSVGSTPPDYENDASTQTITVTCHQSSTTSAAETVVVTITNVDEDCTISWPSAPFVVAENSVTTTVIIASSDITGVFPENAAANPYDITSVSPGPAGLFAINQATGAISVDSVVPDFETHTTSQTITVTCYQASGHDVAYTVDVNIDNVDEACTLSFTSATYSIQENSATATAIIPFGDITSDFPEGAAGTAFIIASVSAPGPATLFDIDGTTGVLMVGSTNPDFETHGGNTYTVDMQCKQTTGVDGSSVSVDVTFTDEVELCTMSWSGGPFSVAENTATGTEIIAASSLTSTFPETADTPAFSITSVSPGATTLFDIDPSTGALSVGSTPPDYENDASTQTITVTCHQSSTTSAAETVVVTITNVDEDCTISWPSAPFVVAENSVTTTVIIASSDITGVFPENAAANPYDITSVSPGPAGLFAINQATGAISIDSVVPDFETHTTSQTITVTCYQASGHNVAYTVDVNIDNVDEACTLSFTSATYSIQENSATATAIIPFGDITSDFPEGAAGTAFIIASVSAPGPATLFDIDGTTGVLMVGSTNPDFETHGGNTYTVDMQCKQTTGVDGSSVSVDVTFTDEVELCTMSWSGGPFSVAENTATGTEIIAASSLTSTFPETADTPAFSITSVSPGATTLFDIDPSTGALSVGSTPPDYENDASTQTITVTCHQSSTTSAAETVVVTITNVDEDCTISWPSAPFVVAENSVTTTVIIASSDITGVFPENAAANPYDITSVSPGPAGLFAINQATGAISVDSVVPDFETHTTSQTITVTCYQASGHNVAYTVDVNIDNVDEACTLSFTSATYSIQENSATATAIIPFGDITSDFPEGAAGTAFIIASVSAPGPATLFDIDGTTGVLMVGSTNPDFETHGGNTYTVDMQCKQTTGVDGSSVSVDVTFTDEVELCTMSWSGGPFTVAENTATGTEIIAASSLTSTFPETADTPAFSITSVSPGATTLFDIDPSTGALSVGSTPPDYENDASTQTITVTCHQSSTTSAAETVFVTITNVDEDCTISWPSAPLVVAENSVTTTVIIASSDITGVFPENAAANPYDITSVSPGPTGLFAINQRRVL</sequence>
<proteinExistence type="predicted"/>
<dbReference type="PROSITE" id="PS50268">
    <property type="entry name" value="CADHERIN_2"/>
    <property type="match status" value="4"/>
</dbReference>
<evidence type="ECO:0000313" key="6">
    <source>
        <dbReference type="RefSeq" id="XP_006823479.1"/>
    </source>
</evidence>
<evidence type="ECO:0000256" key="2">
    <source>
        <dbReference type="ARBA" id="ARBA00022989"/>
    </source>
</evidence>
<feature type="domain" description="Cadherin" evidence="4">
    <location>
        <begin position="56"/>
        <end position="187"/>
    </location>
</feature>
<organism evidence="5 6">
    <name type="scientific">Saccoglossus kowalevskii</name>
    <name type="common">Acorn worm</name>
    <dbReference type="NCBI Taxonomy" id="10224"/>
    <lineage>
        <taxon>Eukaryota</taxon>
        <taxon>Metazoa</taxon>
        <taxon>Hemichordata</taxon>
        <taxon>Enteropneusta</taxon>
        <taxon>Harrimaniidae</taxon>
        <taxon>Saccoglossus</taxon>
    </lineage>
</organism>